<dbReference type="InterPro" id="IPR029063">
    <property type="entry name" value="SAM-dependent_MTases_sf"/>
</dbReference>
<dbReference type="Proteomes" id="UP000320523">
    <property type="component" value="Unassembled WGS sequence"/>
</dbReference>
<dbReference type="GO" id="GO:0032259">
    <property type="term" value="P:methylation"/>
    <property type="evidence" value="ECO:0007669"/>
    <property type="project" value="UniProtKB-KW"/>
</dbReference>
<feature type="domain" description="O-methyltransferase dimerisation" evidence="6">
    <location>
        <begin position="13"/>
        <end position="88"/>
    </location>
</feature>
<evidence type="ECO:0000256" key="2">
    <source>
        <dbReference type="ARBA" id="ARBA00022679"/>
    </source>
</evidence>
<reference evidence="7 8" key="1">
    <citation type="submission" date="2019-01" db="EMBL/GenBank/DDBJ databases">
        <title>Coherence of Microcystis species and biogeography revealed through population genomics.</title>
        <authorList>
            <person name="Perez-Carrascal O.M."/>
            <person name="Terrat Y."/>
            <person name="Giani A."/>
            <person name="Fortin N."/>
            <person name="Tromas N."/>
            <person name="Shapiro B.J."/>
        </authorList>
    </citation>
    <scope>NUCLEOTIDE SEQUENCE [LARGE SCALE GENOMIC DNA]</scope>
    <source>
        <strain evidence="7">Mw_QC_S_20081001_S30D</strain>
    </source>
</reference>
<evidence type="ECO:0000259" key="6">
    <source>
        <dbReference type="Pfam" id="PF08100"/>
    </source>
</evidence>
<dbReference type="SUPFAM" id="SSF46785">
    <property type="entry name" value="Winged helix' DNA-binding domain"/>
    <property type="match status" value="1"/>
</dbReference>
<dbReference type="Pfam" id="PF00891">
    <property type="entry name" value="Methyltransf_2"/>
    <property type="match status" value="1"/>
</dbReference>
<dbReference type="InterPro" id="IPR016461">
    <property type="entry name" value="COMT-like"/>
</dbReference>
<dbReference type="Pfam" id="PF08100">
    <property type="entry name" value="Dimerisation"/>
    <property type="match status" value="1"/>
</dbReference>
<dbReference type="AlphaFoldDB" id="A0A552JZP7"/>
<dbReference type="PIRSF" id="PIRSF005739">
    <property type="entry name" value="O-mtase"/>
    <property type="match status" value="1"/>
</dbReference>
<keyword evidence="1 7" id="KW-0489">Methyltransferase</keyword>
<feature type="active site" description="Proton acceptor" evidence="4">
    <location>
        <position position="244"/>
    </location>
</feature>
<dbReference type="InterPro" id="IPR001077">
    <property type="entry name" value="COMT_C"/>
</dbReference>
<proteinExistence type="predicted"/>
<feature type="domain" description="O-methyltransferase C-terminal" evidence="5">
    <location>
        <begin position="110"/>
        <end position="316"/>
    </location>
</feature>
<dbReference type="Gene3D" id="1.10.10.10">
    <property type="entry name" value="Winged helix-like DNA-binding domain superfamily/Winged helix DNA-binding domain"/>
    <property type="match status" value="1"/>
</dbReference>
<keyword evidence="2 7" id="KW-0808">Transferase</keyword>
<dbReference type="Gene3D" id="3.40.50.150">
    <property type="entry name" value="Vaccinia Virus protein VP39"/>
    <property type="match status" value="1"/>
</dbReference>
<dbReference type="PROSITE" id="PS51683">
    <property type="entry name" value="SAM_OMT_II"/>
    <property type="match status" value="1"/>
</dbReference>
<dbReference type="InterPro" id="IPR036388">
    <property type="entry name" value="WH-like_DNA-bd_sf"/>
</dbReference>
<comment type="caution">
    <text evidence="7">The sequence shown here is derived from an EMBL/GenBank/DDBJ whole genome shotgun (WGS) entry which is preliminary data.</text>
</comment>
<sequence length="352" mass="38419">MTMNTNADAVLVRLMGGAWLAKAIAVAARLEIADLIATKPLTAFELAVETQADPDIMDRLMRLLAACGIFENIGLNRYANTSVSALLCSNSEFSLRHFCMLAGESYYDIWGALLHTVKTGQSACQATFGGSLYDYLEREPEAARVYDLAMADLARPVGRLLAERAEFKSAHTVVDVGGGNGTVLQAILAAHPHLQGICLDRESVCRHALEAIEATNSQRLNFLPGDFFAPLPKGNIYIVKNVLHNWSDARCVQLLANIRTSMCPDTILMVLEPFVEPDDHSPRHRMDALLQAVISETGTKARSEAQIKGLVSQAGLKVEETVSITSNCGLVVCRRFESGDQKLTVHIPQRLI</sequence>
<gene>
    <name evidence="7" type="ORF">EWV75_01415</name>
</gene>
<dbReference type="InterPro" id="IPR012967">
    <property type="entry name" value="COMT_dimerisation"/>
</dbReference>
<organism evidence="7 8">
    <name type="scientific">Microcystis wesenbergii Mw_QC_S_20081001_S30D</name>
    <dbReference type="NCBI Taxonomy" id="2486245"/>
    <lineage>
        <taxon>Bacteria</taxon>
        <taxon>Bacillati</taxon>
        <taxon>Cyanobacteriota</taxon>
        <taxon>Cyanophyceae</taxon>
        <taxon>Oscillatoriophycideae</taxon>
        <taxon>Chroococcales</taxon>
        <taxon>Microcystaceae</taxon>
        <taxon>Microcystis</taxon>
    </lineage>
</organism>
<dbReference type="PANTHER" id="PTHR43712:SF2">
    <property type="entry name" value="O-METHYLTRANSFERASE CICE"/>
    <property type="match status" value="1"/>
</dbReference>
<dbReference type="GO" id="GO:0046983">
    <property type="term" value="F:protein dimerization activity"/>
    <property type="evidence" value="ECO:0007669"/>
    <property type="project" value="InterPro"/>
</dbReference>
<evidence type="ECO:0000313" key="8">
    <source>
        <dbReference type="Proteomes" id="UP000320523"/>
    </source>
</evidence>
<name>A0A552JZP7_9CHRO</name>
<dbReference type="GO" id="GO:0008171">
    <property type="term" value="F:O-methyltransferase activity"/>
    <property type="evidence" value="ECO:0007669"/>
    <property type="project" value="InterPro"/>
</dbReference>
<evidence type="ECO:0000259" key="5">
    <source>
        <dbReference type="Pfam" id="PF00891"/>
    </source>
</evidence>
<dbReference type="PANTHER" id="PTHR43712">
    <property type="entry name" value="PUTATIVE (AFU_ORTHOLOGUE AFUA_4G14580)-RELATED"/>
    <property type="match status" value="1"/>
</dbReference>
<dbReference type="InterPro" id="IPR036390">
    <property type="entry name" value="WH_DNA-bd_sf"/>
</dbReference>
<protein>
    <submittedName>
        <fullName evidence="7">Methyltransferase</fullName>
    </submittedName>
</protein>
<dbReference type="EMBL" id="SFAT01000015">
    <property type="protein sequence ID" value="TRV01228.1"/>
    <property type="molecule type" value="Genomic_DNA"/>
</dbReference>
<evidence type="ECO:0000256" key="3">
    <source>
        <dbReference type="ARBA" id="ARBA00022691"/>
    </source>
</evidence>
<evidence type="ECO:0000256" key="1">
    <source>
        <dbReference type="ARBA" id="ARBA00022603"/>
    </source>
</evidence>
<dbReference type="CDD" id="cd02440">
    <property type="entry name" value="AdoMet_MTases"/>
    <property type="match status" value="1"/>
</dbReference>
<keyword evidence="3" id="KW-0949">S-adenosyl-L-methionine</keyword>
<accession>A0A552JZP7</accession>
<dbReference type="SUPFAM" id="SSF53335">
    <property type="entry name" value="S-adenosyl-L-methionine-dependent methyltransferases"/>
    <property type="match status" value="1"/>
</dbReference>
<evidence type="ECO:0000313" key="7">
    <source>
        <dbReference type="EMBL" id="TRV01228.1"/>
    </source>
</evidence>
<evidence type="ECO:0000256" key="4">
    <source>
        <dbReference type="PIRSR" id="PIRSR005739-1"/>
    </source>
</evidence>